<feature type="transmembrane region" description="Helical" evidence="1">
    <location>
        <begin position="15"/>
        <end position="36"/>
    </location>
</feature>
<keyword evidence="1" id="KW-0812">Transmembrane</keyword>
<gene>
    <name evidence="2" type="ORF">SAMN05444337_0085</name>
</gene>
<name>A0A1M6BF36_9FLAO</name>
<evidence type="ECO:0000313" key="2">
    <source>
        <dbReference type="EMBL" id="SHI47319.1"/>
    </source>
</evidence>
<proteinExistence type="predicted"/>
<organism evidence="2 3">
    <name type="scientific">Flavobacterium haoranii</name>
    <dbReference type="NCBI Taxonomy" id="683124"/>
    <lineage>
        <taxon>Bacteria</taxon>
        <taxon>Pseudomonadati</taxon>
        <taxon>Bacteroidota</taxon>
        <taxon>Flavobacteriia</taxon>
        <taxon>Flavobacteriales</taxon>
        <taxon>Flavobacteriaceae</taxon>
        <taxon>Flavobacterium</taxon>
    </lineage>
</organism>
<keyword evidence="1" id="KW-0472">Membrane</keyword>
<dbReference type="STRING" id="683124.SAMN05444337_0085"/>
<sequence>MKSILNKIFGLKLKIHVFIVLVLVIFISFLLFNLYLSEFHEEYFNIGLILGLLVIIHCVLLITSSIYFFFKKESLNAIYRIIMLVFNLIFLYVSIGIFMLFFTVFS</sequence>
<dbReference type="EMBL" id="FQZH01000001">
    <property type="protein sequence ID" value="SHI47319.1"/>
    <property type="molecule type" value="Genomic_DNA"/>
</dbReference>
<keyword evidence="3" id="KW-1185">Reference proteome</keyword>
<reference evidence="2 3" key="1">
    <citation type="submission" date="2016-11" db="EMBL/GenBank/DDBJ databases">
        <authorList>
            <person name="Jaros S."/>
            <person name="Januszkiewicz K."/>
            <person name="Wedrychowicz H."/>
        </authorList>
    </citation>
    <scope>NUCLEOTIDE SEQUENCE [LARGE SCALE GENOMIC DNA]</scope>
    <source>
        <strain evidence="2 3">DSM 22807</strain>
    </source>
</reference>
<feature type="transmembrane region" description="Helical" evidence="1">
    <location>
        <begin position="48"/>
        <end position="70"/>
    </location>
</feature>
<evidence type="ECO:0000313" key="3">
    <source>
        <dbReference type="Proteomes" id="UP000184232"/>
    </source>
</evidence>
<keyword evidence="1" id="KW-1133">Transmembrane helix</keyword>
<accession>A0A1M6BF36</accession>
<protein>
    <submittedName>
        <fullName evidence="2">Uncharacterized protein</fullName>
    </submittedName>
</protein>
<evidence type="ECO:0000256" key="1">
    <source>
        <dbReference type="SAM" id="Phobius"/>
    </source>
</evidence>
<dbReference type="Proteomes" id="UP000184232">
    <property type="component" value="Unassembled WGS sequence"/>
</dbReference>
<feature type="transmembrane region" description="Helical" evidence="1">
    <location>
        <begin position="82"/>
        <end position="105"/>
    </location>
</feature>
<dbReference type="AlphaFoldDB" id="A0A1M6BF36"/>